<evidence type="ECO:0000313" key="5">
    <source>
        <dbReference type="EMBL" id="GAG79526.1"/>
    </source>
</evidence>
<dbReference type="Pfam" id="PF01420">
    <property type="entry name" value="Methylase_S"/>
    <property type="match status" value="1"/>
</dbReference>
<organism evidence="5">
    <name type="scientific">marine sediment metagenome</name>
    <dbReference type="NCBI Taxonomy" id="412755"/>
    <lineage>
        <taxon>unclassified sequences</taxon>
        <taxon>metagenomes</taxon>
        <taxon>ecological metagenomes</taxon>
    </lineage>
</organism>
<comment type="caution">
    <text evidence="5">The sequence shown here is derived from an EMBL/GenBank/DDBJ whole genome shotgun (WGS) entry which is preliminary data.</text>
</comment>
<keyword evidence="2" id="KW-0680">Restriction system</keyword>
<feature type="domain" description="Type I restriction modification DNA specificity" evidence="4">
    <location>
        <begin position="26"/>
        <end position="186"/>
    </location>
</feature>
<evidence type="ECO:0000259" key="4">
    <source>
        <dbReference type="Pfam" id="PF01420"/>
    </source>
</evidence>
<dbReference type="GO" id="GO:0009307">
    <property type="term" value="P:DNA restriction-modification system"/>
    <property type="evidence" value="ECO:0007669"/>
    <property type="project" value="UniProtKB-KW"/>
</dbReference>
<dbReference type="AlphaFoldDB" id="X1C567"/>
<dbReference type="InterPro" id="IPR044946">
    <property type="entry name" value="Restrct_endonuc_typeI_TRD_sf"/>
</dbReference>
<dbReference type="InterPro" id="IPR000055">
    <property type="entry name" value="Restrct_endonuc_typeI_TRD"/>
</dbReference>
<comment type="similarity">
    <text evidence="1">Belongs to the type-I restriction system S methylase family.</text>
</comment>
<dbReference type="SUPFAM" id="SSF116734">
    <property type="entry name" value="DNA methylase specificity domain"/>
    <property type="match status" value="2"/>
</dbReference>
<evidence type="ECO:0000256" key="2">
    <source>
        <dbReference type="ARBA" id="ARBA00022747"/>
    </source>
</evidence>
<dbReference type="PANTHER" id="PTHR30408">
    <property type="entry name" value="TYPE-1 RESTRICTION ENZYME ECOKI SPECIFICITY PROTEIN"/>
    <property type="match status" value="1"/>
</dbReference>
<dbReference type="GO" id="GO:0003677">
    <property type="term" value="F:DNA binding"/>
    <property type="evidence" value="ECO:0007669"/>
    <property type="project" value="UniProtKB-KW"/>
</dbReference>
<accession>X1C567</accession>
<evidence type="ECO:0000256" key="3">
    <source>
        <dbReference type="ARBA" id="ARBA00023125"/>
    </source>
</evidence>
<evidence type="ECO:0000256" key="1">
    <source>
        <dbReference type="ARBA" id="ARBA00010923"/>
    </source>
</evidence>
<sequence>MKADEKVELGKIISVLTDYHANGSYKLLKKNVELLDDPNYALMIRTTNFEQENYEDNKYINEHAYNFLKKSKVYPNDILMNKIANAGNVYLMPDLKRPVSLGMNLFLIRINSELADPKFVYYSLKVNEKYIKLFATGAAAATITKALVRKLELRLPDLLKQYEIVSIISNYNDLIDINRKRIQLLEESARLLFREWFVYFRFSEHEKVKIVDGVPGGWEKVPLSELIDFKEGPGLRNYQFRDEGIPFLNIRTFGNDEIDLNKVGYLDETEVYEKYKHFLLEEDDHVISSSGTLGR</sequence>
<dbReference type="PANTHER" id="PTHR30408:SF13">
    <property type="entry name" value="TYPE I RESTRICTION ENZYME HINDI SPECIFICITY SUBUNIT"/>
    <property type="match status" value="1"/>
</dbReference>
<protein>
    <recommendedName>
        <fullName evidence="4">Type I restriction modification DNA specificity domain-containing protein</fullName>
    </recommendedName>
</protein>
<dbReference type="InterPro" id="IPR052021">
    <property type="entry name" value="Type-I_RS_S_subunit"/>
</dbReference>
<keyword evidence="3" id="KW-0238">DNA-binding</keyword>
<name>X1C567_9ZZZZ</name>
<dbReference type="Gene3D" id="3.90.220.20">
    <property type="entry name" value="DNA methylase specificity domains"/>
    <property type="match status" value="2"/>
</dbReference>
<dbReference type="EMBL" id="BART01018910">
    <property type="protein sequence ID" value="GAG79526.1"/>
    <property type="molecule type" value="Genomic_DNA"/>
</dbReference>
<gene>
    <name evidence="5" type="ORF">S01H4_35542</name>
</gene>
<reference evidence="5" key="1">
    <citation type="journal article" date="2014" name="Front. Microbiol.">
        <title>High frequency of phylogenetically diverse reductive dehalogenase-homologous genes in deep subseafloor sedimentary metagenomes.</title>
        <authorList>
            <person name="Kawai M."/>
            <person name="Futagami T."/>
            <person name="Toyoda A."/>
            <person name="Takaki Y."/>
            <person name="Nishi S."/>
            <person name="Hori S."/>
            <person name="Arai W."/>
            <person name="Tsubouchi T."/>
            <person name="Morono Y."/>
            <person name="Uchiyama I."/>
            <person name="Ito T."/>
            <person name="Fujiyama A."/>
            <person name="Inagaki F."/>
            <person name="Takami H."/>
        </authorList>
    </citation>
    <scope>NUCLEOTIDE SEQUENCE</scope>
    <source>
        <strain evidence="5">Expedition CK06-06</strain>
    </source>
</reference>
<feature type="non-terminal residue" evidence="5">
    <location>
        <position position="295"/>
    </location>
</feature>
<proteinExistence type="inferred from homology"/>